<dbReference type="PANTHER" id="PTHR47265">
    <property type="entry name" value="IRON-SULFUR ASSEMBLY PROTEIN ISCA, CHLOROPLASTIC"/>
    <property type="match status" value="1"/>
</dbReference>
<evidence type="ECO:0000313" key="2">
    <source>
        <dbReference type="EMBL" id="CAL5221548.1"/>
    </source>
</evidence>
<dbReference type="InterPro" id="IPR000361">
    <property type="entry name" value="ATAP_core_dom"/>
</dbReference>
<organism evidence="2 3">
    <name type="scientific">Coccomyxa viridis</name>
    <dbReference type="NCBI Taxonomy" id="1274662"/>
    <lineage>
        <taxon>Eukaryota</taxon>
        <taxon>Viridiplantae</taxon>
        <taxon>Chlorophyta</taxon>
        <taxon>core chlorophytes</taxon>
        <taxon>Trebouxiophyceae</taxon>
        <taxon>Trebouxiophyceae incertae sedis</taxon>
        <taxon>Coccomyxaceae</taxon>
        <taxon>Coccomyxa</taxon>
    </lineage>
</organism>
<sequence length="176" mass="18792">MQSALSSRPPALASQQISYAKRPSARCTARAVARYRSVESRTQGRWSGTCNAAAVETSAPPAAAPPLISITDAALKNLKRLREDAGNDKLLLRMGVRSGGCSGMSYHMDFEEEANVRPEDMVMEYDGGFKLVCDPKSGLYLFGMRLDYSGALIGGGFQFHNPNAASSCGCGKSFGV</sequence>
<dbReference type="Pfam" id="PF01521">
    <property type="entry name" value="Fe-S_biosyn"/>
    <property type="match status" value="1"/>
</dbReference>
<dbReference type="Proteomes" id="UP001497392">
    <property type="component" value="Unassembled WGS sequence"/>
</dbReference>
<dbReference type="InterPro" id="IPR017870">
    <property type="entry name" value="FeS_cluster_insertion_CS"/>
</dbReference>
<keyword evidence="3" id="KW-1185">Reference proteome</keyword>
<proteinExistence type="predicted"/>
<evidence type="ECO:0000259" key="1">
    <source>
        <dbReference type="Pfam" id="PF01521"/>
    </source>
</evidence>
<feature type="domain" description="Core" evidence="1">
    <location>
        <begin position="68"/>
        <end position="172"/>
    </location>
</feature>
<gene>
    <name evidence="2" type="primary">g3761</name>
    <name evidence="2" type="ORF">VP750_LOCUS3207</name>
</gene>
<evidence type="ECO:0000313" key="3">
    <source>
        <dbReference type="Proteomes" id="UP001497392"/>
    </source>
</evidence>
<dbReference type="InterPro" id="IPR035903">
    <property type="entry name" value="HesB-like_dom_sf"/>
</dbReference>
<dbReference type="PROSITE" id="PS01152">
    <property type="entry name" value="HESB"/>
    <property type="match status" value="1"/>
</dbReference>
<dbReference type="InterPro" id="IPR031108">
    <property type="entry name" value="IscA_plant_cyanobact"/>
</dbReference>
<dbReference type="SUPFAM" id="SSF89360">
    <property type="entry name" value="HesB-like domain"/>
    <property type="match status" value="1"/>
</dbReference>
<accession>A0ABP1FTQ1</accession>
<dbReference type="InterPro" id="IPR016092">
    <property type="entry name" value="ATAP"/>
</dbReference>
<reference evidence="2 3" key="1">
    <citation type="submission" date="2024-06" db="EMBL/GenBank/DDBJ databases">
        <authorList>
            <person name="Kraege A."/>
            <person name="Thomma B."/>
        </authorList>
    </citation>
    <scope>NUCLEOTIDE SEQUENCE [LARGE SCALE GENOMIC DNA]</scope>
</reference>
<dbReference type="NCBIfam" id="TIGR00049">
    <property type="entry name" value="iron-sulfur cluster assembly accessory protein"/>
    <property type="match status" value="1"/>
</dbReference>
<protein>
    <submittedName>
        <fullName evidence="2">G3761 protein</fullName>
    </submittedName>
</protein>
<dbReference type="Gene3D" id="2.60.300.12">
    <property type="entry name" value="HesB-like domain"/>
    <property type="match status" value="1"/>
</dbReference>
<comment type="caution">
    <text evidence="2">The sequence shown here is derived from an EMBL/GenBank/DDBJ whole genome shotgun (WGS) entry which is preliminary data.</text>
</comment>
<dbReference type="EMBL" id="CAXHTA020000005">
    <property type="protein sequence ID" value="CAL5221548.1"/>
    <property type="molecule type" value="Genomic_DNA"/>
</dbReference>
<name>A0ABP1FTQ1_9CHLO</name>
<dbReference type="PANTHER" id="PTHR47265:SF1">
    <property type="entry name" value="IRON-SULFUR ASSEMBLY PROTEIN ISCA, CHLOROPLASTIC"/>
    <property type="match status" value="1"/>
</dbReference>